<feature type="chain" id="PRO_5003787465" evidence="1">
    <location>
        <begin position="17"/>
        <end position="126"/>
    </location>
</feature>
<evidence type="ECO:0000313" key="2">
    <source>
        <dbReference type="EMBL" id="EJT50087.1"/>
    </source>
</evidence>
<reference evidence="2 3" key="1">
    <citation type="journal article" date="2012" name="Eukaryot. Cell">
        <title>Draft genome sequence of CBS 2479, the standard type strain of Trichosporon asahii.</title>
        <authorList>
            <person name="Yang R.Y."/>
            <person name="Li H.T."/>
            <person name="Zhu H."/>
            <person name="Zhou G.P."/>
            <person name="Wang M."/>
            <person name="Wang L."/>
        </authorList>
    </citation>
    <scope>NUCLEOTIDE SEQUENCE [LARGE SCALE GENOMIC DNA]</scope>
    <source>
        <strain evidence="3">ATCC 90039 / CBS 2479 / JCM 2466 / KCTC 7840 / NCYC 2677 / UAMH 7654</strain>
    </source>
</reference>
<accession>J6F4B8</accession>
<comment type="caution">
    <text evidence="2">The sequence shown here is derived from an EMBL/GenBank/DDBJ whole genome shotgun (WGS) entry which is preliminary data.</text>
</comment>
<dbReference type="Proteomes" id="UP000002748">
    <property type="component" value="Unassembled WGS sequence"/>
</dbReference>
<dbReference type="GeneID" id="25984068"/>
<evidence type="ECO:0000313" key="3">
    <source>
        <dbReference type="Proteomes" id="UP000002748"/>
    </source>
</evidence>
<sequence length="126" mass="14144">MKFAAAAVLLTGLVAANPLPQPSTMLGHMIMRRDTVDYAEFVPGPCKEICRVNNGLYTEWEAKNCNKEVTDDCNKTMCKYVDSQLECAECQMRNSGDENVVSEDDIDQSKDEARRQCQQLGYPTKL</sequence>
<name>J6F4B8_TRIAS</name>
<protein>
    <submittedName>
        <fullName evidence="2">Uncharacterized protein</fullName>
    </submittedName>
</protein>
<organism evidence="2 3">
    <name type="scientific">Trichosporon asahii var. asahii (strain ATCC 90039 / CBS 2479 / JCM 2466 / KCTC 7840 / NBRC 103889/ NCYC 2677 / UAMH 7654)</name>
    <name type="common">Yeast</name>
    <dbReference type="NCBI Taxonomy" id="1186058"/>
    <lineage>
        <taxon>Eukaryota</taxon>
        <taxon>Fungi</taxon>
        <taxon>Dikarya</taxon>
        <taxon>Basidiomycota</taxon>
        <taxon>Agaricomycotina</taxon>
        <taxon>Tremellomycetes</taxon>
        <taxon>Trichosporonales</taxon>
        <taxon>Trichosporonaceae</taxon>
        <taxon>Trichosporon</taxon>
    </lineage>
</organism>
<dbReference type="HOGENOM" id="CLU_162191_0_0_1"/>
<gene>
    <name evidence="2" type="ORF">A1Q1_00554</name>
</gene>
<dbReference type="RefSeq" id="XP_014181344.1">
    <property type="nucleotide sequence ID" value="XM_014325869.1"/>
</dbReference>
<dbReference type="VEuPathDB" id="FungiDB:A1Q1_00554"/>
<keyword evidence="1" id="KW-0732">Signal</keyword>
<dbReference type="AlphaFoldDB" id="J6F4B8"/>
<dbReference type="KEGG" id="tasa:A1Q1_00554"/>
<evidence type="ECO:0000256" key="1">
    <source>
        <dbReference type="SAM" id="SignalP"/>
    </source>
</evidence>
<proteinExistence type="predicted"/>
<feature type="signal peptide" evidence="1">
    <location>
        <begin position="1"/>
        <end position="16"/>
    </location>
</feature>
<dbReference type="EMBL" id="ALBS01000126">
    <property type="protein sequence ID" value="EJT50087.1"/>
    <property type="molecule type" value="Genomic_DNA"/>
</dbReference>